<keyword evidence="9 12" id="KW-0456">Lyase</keyword>
<evidence type="ECO:0000256" key="11">
    <source>
        <dbReference type="ARBA" id="ARBA00047836"/>
    </source>
</evidence>
<evidence type="ECO:0000256" key="13">
    <source>
        <dbReference type="PIRNR" id="PIRNR001365"/>
    </source>
</evidence>
<feature type="binding site" evidence="12 15">
    <location>
        <position position="207"/>
    </location>
    <ligand>
        <name>pyruvate</name>
        <dbReference type="ChEBI" id="CHEBI:15361"/>
    </ligand>
</feature>
<accession>A0A1H5VYN7</accession>
<comment type="function">
    <text evidence="1 12">Catalyzes the condensation of (S)-aspartate-beta-semialdehyde [(S)-ASA] and pyruvate to 4-hydroxy-tetrahydrodipicolinate (HTPA).</text>
</comment>
<comment type="pathway">
    <text evidence="2 12">Amino-acid biosynthesis; L-lysine biosynthesis via DAP pathway; (S)-tetrahydrodipicolinate from L-aspartate: step 3/4.</text>
</comment>
<dbReference type="Gene3D" id="3.20.20.70">
    <property type="entry name" value="Aldolase class I"/>
    <property type="match status" value="1"/>
</dbReference>
<comment type="subcellular location">
    <subcellularLocation>
        <location evidence="12">Cytoplasm</location>
    </subcellularLocation>
</comment>
<dbReference type="PROSITE" id="PS00665">
    <property type="entry name" value="DHDPS_1"/>
    <property type="match status" value="1"/>
</dbReference>
<gene>
    <name evidence="12" type="primary">dapA</name>
    <name evidence="16" type="ORF">SAMN05216403_11514</name>
</gene>
<dbReference type="PANTHER" id="PTHR12128:SF66">
    <property type="entry name" value="4-HYDROXY-2-OXOGLUTARATE ALDOLASE, MITOCHONDRIAL"/>
    <property type="match status" value="1"/>
</dbReference>
<dbReference type="RefSeq" id="WP_011380872.1">
    <property type="nucleotide sequence ID" value="NC_007614.1"/>
</dbReference>
<sequence>MDNVAIKGSLVAIVTPMHENGELDLERFQSLIDFHVTEGTDGIVVVGTTGESPTVDFEEHHLLIKTAVEQAAGRVPVIAGTGANSTREAIDLSIYAKNAGADASLSVVPYYNKPTQEGLYQHFRAVAEAVDIPQILYNVPGRTVADIANDTVLRLAQIPNIVGIKDATGDIGRGFDLLCRAPEDFAIYSGDDASALALLLLGGHGVISVTANVAPKLMHEMCIAAFAGDLAAARAANRKLLRLHLDLFIEANPIPVKWAVAQMGLIGEGLRLPLTPLSNRYHQTLREAMSEAGIDLAISV</sequence>
<evidence type="ECO:0000256" key="15">
    <source>
        <dbReference type="PIRSR" id="PIRSR001365-2"/>
    </source>
</evidence>
<dbReference type="AlphaFoldDB" id="A0A1H5VYN7"/>
<dbReference type="InterPro" id="IPR020625">
    <property type="entry name" value="Schiff_base-form_aldolases_AS"/>
</dbReference>
<dbReference type="EMBL" id="FNVK01000015">
    <property type="protein sequence ID" value="SEF91677.1"/>
    <property type="molecule type" value="Genomic_DNA"/>
</dbReference>
<dbReference type="GO" id="GO:0008840">
    <property type="term" value="F:4-hydroxy-tetrahydrodipicolinate synthase activity"/>
    <property type="evidence" value="ECO:0007669"/>
    <property type="project" value="UniProtKB-UniRule"/>
</dbReference>
<dbReference type="GO" id="GO:0019877">
    <property type="term" value="P:diaminopimelate biosynthetic process"/>
    <property type="evidence" value="ECO:0007669"/>
    <property type="project" value="UniProtKB-UniRule"/>
</dbReference>
<dbReference type="CDD" id="cd00950">
    <property type="entry name" value="DHDPS"/>
    <property type="match status" value="1"/>
</dbReference>
<keyword evidence="7 12" id="KW-0220">Diaminopimelate biosynthesis</keyword>
<organism evidence="16 17">
    <name type="scientific">Nitrosospira multiformis (strain ATCC 25196 / NCIMB 11849 / C 71)</name>
    <dbReference type="NCBI Taxonomy" id="323848"/>
    <lineage>
        <taxon>Bacteria</taxon>
        <taxon>Pseudomonadati</taxon>
        <taxon>Pseudomonadota</taxon>
        <taxon>Betaproteobacteria</taxon>
        <taxon>Nitrosomonadales</taxon>
        <taxon>Nitrosomonadaceae</taxon>
        <taxon>Nitrosospira</taxon>
    </lineage>
</organism>
<feature type="site" description="Part of a proton relay during catalysis" evidence="12">
    <location>
        <position position="48"/>
    </location>
</feature>
<evidence type="ECO:0000313" key="17">
    <source>
        <dbReference type="Proteomes" id="UP000236751"/>
    </source>
</evidence>
<evidence type="ECO:0000256" key="14">
    <source>
        <dbReference type="PIRSR" id="PIRSR001365-1"/>
    </source>
</evidence>
<dbReference type="InterPro" id="IPR005263">
    <property type="entry name" value="DapA"/>
</dbReference>
<dbReference type="NCBIfam" id="TIGR00674">
    <property type="entry name" value="dapA"/>
    <property type="match status" value="1"/>
</dbReference>
<keyword evidence="5 12" id="KW-0963">Cytoplasm</keyword>
<dbReference type="GO" id="GO:0009089">
    <property type="term" value="P:lysine biosynthetic process via diaminopimelate"/>
    <property type="evidence" value="ECO:0007669"/>
    <property type="project" value="UniProtKB-UniRule"/>
</dbReference>
<keyword evidence="6 12" id="KW-0028">Amino-acid biosynthesis</keyword>
<dbReference type="UniPathway" id="UPA00034">
    <property type="reaction ID" value="UER00017"/>
</dbReference>
<evidence type="ECO:0000256" key="4">
    <source>
        <dbReference type="ARBA" id="ARBA00012086"/>
    </source>
</evidence>
<name>A0A1H5VYN7_NITMU</name>
<feature type="binding site" evidence="12 15">
    <location>
        <position position="49"/>
    </location>
    <ligand>
        <name>pyruvate</name>
        <dbReference type="ChEBI" id="CHEBI:15361"/>
    </ligand>
</feature>
<feature type="active site" description="Schiff-base intermediate with substrate" evidence="12 14">
    <location>
        <position position="165"/>
    </location>
</feature>
<dbReference type="SUPFAM" id="SSF51569">
    <property type="entry name" value="Aldolase"/>
    <property type="match status" value="1"/>
</dbReference>
<proteinExistence type="inferred from homology"/>
<dbReference type="InterPro" id="IPR002220">
    <property type="entry name" value="DapA-like"/>
</dbReference>
<dbReference type="Proteomes" id="UP000236751">
    <property type="component" value="Unassembled WGS sequence"/>
</dbReference>
<comment type="caution">
    <text evidence="12">Was originally thought to be a dihydrodipicolinate synthase (DHDPS), catalyzing the condensation of (S)-aspartate-beta-semialdehyde [(S)-ASA] and pyruvate to dihydrodipicolinate (DHDP). However, it was shown in E.coli that the product of the enzymatic reaction is not dihydrodipicolinate but in fact (4S)-4-hydroxy-2,3,4,5-tetrahydro-(2S)-dipicolinic acid (HTPA), and that the consecutive dehydration reaction leading to DHDP is not spontaneous but catalyzed by DapB.</text>
</comment>
<dbReference type="KEGG" id="nmu:Nmul_A1540"/>
<dbReference type="PROSITE" id="PS00666">
    <property type="entry name" value="DHDPS_2"/>
    <property type="match status" value="1"/>
</dbReference>
<dbReference type="EC" id="4.3.3.7" evidence="4 12"/>
<evidence type="ECO:0000256" key="5">
    <source>
        <dbReference type="ARBA" id="ARBA00022490"/>
    </source>
</evidence>
<dbReference type="PANTHER" id="PTHR12128">
    <property type="entry name" value="DIHYDRODIPICOLINATE SYNTHASE"/>
    <property type="match status" value="1"/>
</dbReference>
<evidence type="ECO:0000256" key="12">
    <source>
        <dbReference type="HAMAP-Rule" id="MF_00418"/>
    </source>
</evidence>
<dbReference type="InterPro" id="IPR013785">
    <property type="entry name" value="Aldolase_TIM"/>
</dbReference>
<feature type="active site" description="Proton donor/acceptor" evidence="12 14">
    <location>
        <position position="137"/>
    </location>
</feature>
<comment type="catalytic activity">
    <reaction evidence="11 12">
        <text>L-aspartate 4-semialdehyde + pyruvate = (2S,4S)-4-hydroxy-2,3,4,5-tetrahydrodipicolinate + H2O + H(+)</text>
        <dbReference type="Rhea" id="RHEA:34171"/>
        <dbReference type="ChEBI" id="CHEBI:15361"/>
        <dbReference type="ChEBI" id="CHEBI:15377"/>
        <dbReference type="ChEBI" id="CHEBI:15378"/>
        <dbReference type="ChEBI" id="CHEBI:67139"/>
        <dbReference type="ChEBI" id="CHEBI:537519"/>
        <dbReference type="EC" id="4.3.3.7"/>
    </reaction>
</comment>
<dbReference type="HAMAP" id="MF_00418">
    <property type="entry name" value="DapA"/>
    <property type="match status" value="1"/>
</dbReference>
<evidence type="ECO:0000256" key="1">
    <source>
        <dbReference type="ARBA" id="ARBA00003294"/>
    </source>
</evidence>
<evidence type="ECO:0000256" key="7">
    <source>
        <dbReference type="ARBA" id="ARBA00022915"/>
    </source>
</evidence>
<dbReference type="GO" id="GO:0005829">
    <property type="term" value="C:cytosol"/>
    <property type="evidence" value="ECO:0007669"/>
    <property type="project" value="TreeGrafter"/>
</dbReference>
<comment type="subunit">
    <text evidence="12">Homotetramer; dimer of dimers.</text>
</comment>
<dbReference type="PRINTS" id="PR00146">
    <property type="entry name" value="DHPICSNTHASE"/>
</dbReference>
<keyword evidence="10 12" id="KW-0704">Schiff base</keyword>
<keyword evidence="8 12" id="KW-0457">Lysine biosynthesis</keyword>
<dbReference type="OrthoDB" id="9782828at2"/>
<dbReference type="SMART" id="SM01130">
    <property type="entry name" value="DHDPS"/>
    <property type="match status" value="1"/>
</dbReference>
<dbReference type="SMR" id="A0A1H5VYN7"/>
<comment type="similarity">
    <text evidence="3 12 13">Belongs to the DapA family.</text>
</comment>
<evidence type="ECO:0000256" key="9">
    <source>
        <dbReference type="ARBA" id="ARBA00023239"/>
    </source>
</evidence>
<evidence type="ECO:0000256" key="10">
    <source>
        <dbReference type="ARBA" id="ARBA00023270"/>
    </source>
</evidence>
<dbReference type="Pfam" id="PF00701">
    <property type="entry name" value="DHDPS"/>
    <property type="match status" value="1"/>
</dbReference>
<evidence type="ECO:0000256" key="2">
    <source>
        <dbReference type="ARBA" id="ARBA00005120"/>
    </source>
</evidence>
<evidence type="ECO:0000256" key="6">
    <source>
        <dbReference type="ARBA" id="ARBA00022605"/>
    </source>
</evidence>
<reference evidence="16 17" key="1">
    <citation type="submission" date="2016-10" db="EMBL/GenBank/DDBJ databases">
        <authorList>
            <person name="de Groot N.N."/>
        </authorList>
    </citation>
    <scope>NUCLEOTIDE SEQUENCE [LARGE SCALE GENOMIC DNA]</scope>
    <source>
        <strain evidence="16 17">Nl13</strain>
    </source>
</reference>
<dbReference type="PIRSF" id="PIRSF001365">
    <property type="entry name" value="DHDPS"/>
    <property type="match status" value="1"/>
</dbReference>
<evidence type="ECO:0000256" key="3">
    <source>
        <dbReference type="ARBA" id="ARBA00007592"/>
    </source>
</evidence>
<evidence type="ECO:0000256" key="8">
    <source>
        <dbReference type="ARBA" id="ARBA00023154"/>
    </source>
</evidence>
<dbReference type="InterPro" id="IPR020624">
    <property type="entry name" value="Schiff_base-form_aldolases_CS"/>
</dbReference>
<feature type="site" description="Part of a proton relay during catalysis" evidence="12">
    <location>
        <position position="111"/>
    </location>
</feature>
<protein>
    <recommendedName>
        <fullName evidence="4 12">4-hydroxy-tetrahydrodipicolinate synthase</fullName>
        <shortName evidence="12">HTPA synthase</shortName>
        <ecNumber evidence="4 12">4.3.3.7</ecNumber>
    </recommendedName>
</protein>
<evidence type="ECO:0000313" key="16">
    <source>
        <dbReference type="EMBL" id="SEF91677.1"/>
    </source>
</evidence>